<reference evidence="3" key="1">
    <citation type="submission" date="2021-06" db="EMBL/GenBank/DDBJ databases">
        <authorList>
            <person name="Kallberg Y."/>
            <person name="Tangrot J."/>
            <person name="Rosling A."/>
        </authorList>
    </citation>
    <scope>NUCLEOTIDE SEQUENCE</scope>
    <source>
        <strain evidence="3">IN212</strain>
    </source>
</reference>
<keyword evidence="1" id="KW-0547">Nucleotide-binding</keyword>
<protein>
    <submittedName>
        <fullName evidence="3">7966_t:CDS:1</fullName>
    </submittedName>
</protein>
<dbReference type="Proteomes" id="UP000789396">
    <property type="component" value="Unassembled WGS sequence"/>
</dbReference>
<dbReference type="AlphaFoldDB" id="A0A9N9JG74"/>
<feature type="non-terminal residue" evidence="3">
    <location>
        <position position="1"/>
    </location>
</feature>
<evidence type="ECO:0000313" key="4">
    <source>
        <dbReference type="Proteomes" id="UP000789396"/>
    </source>
</evidence>
<dbReference type="GO" id="GO:0005524">
    <property type="term" value="F:ATP binding"/>
    <property type="evidence" value="ECO:0007669"/>
    <property type="project" value="UniProtKB-KW"/>
</dbReference>
<organism evidence="3 4">
    <name type="scientific">Racocetra fulgida</name>
    <dbReference type="NCBI Taxonomy" id="60492"/>
    <lineage>
        <taxon>Eukaryota</taxon>
        <taxon>Fungi</taxon>
        <taxon>Fungi incertae sedis</taxon>
        <taxon>Mucoromycota</taxon>
        <taxon>Glomeromycotina</taxon>
        <taxon>Glomeromycetes</taxon>
        <taxon>Diversisporales</taxon>
        <taxon>Gigasporaceae</taxon>
        <taxon>Racocetra</taxon>
    </lineage>
</organism>
<dbReference type="OrthoDB" id="548867at2759"/>
<keyword evidence="4" id="KW-1185">Reference proteome</keyword>
<comment type="caution">
    <text evidence="3">The sequence shown here is derived from an EMBL/GenBank/DDBJ whole genome shotgun (WGS) entry which is preliminary data.</text>
</comment>
<keyword evidence="2" id="KW-0067">ATP-binding</keyword>
<dbReference type="InterPro" id="IPR005654">
    <property type="entry name" value="ATPase_AFG1-like"/>
</dbReference>
<dbReference type="PANTHER" id="PTHR12169">
    <property type="entry name" value="ATPASE N2B"/>
    <property type="match status" value="1"/>
</dbReference>
<evidence type="ECO:0000313" key="3">
    <source>
        <dbReference type="EMBL" id="CAG8780308.1"/>
    </source>
</evidence>
<proteinExistence type="predicted"/>
<dbReference type="GO" id="GO:0005739">
    <property type="term" value="C:mitochondrion"/>
    <property type="evidence" value="ECO:0007669"/>
    <property type="project" value="TreeGrafter"/>
</dbReference>
<gene>
    <name evidence="3" type="ORF">RFULGI_LOCUS15756</name>
</gene>
<dbReference type="GO" id="GO:0016887">
    <property type="term" value="F:ATP hydrolysis activity"/>
    <property type="evidence" value="ECO:0007669"/>
    <property type="project" value="InterPro"/>
</dbReference>
<name>A0A9N9JG74_9GLOM</name>
<accession>A0A9N9JG74</accession>
<evidence type="ECO:0000256" key="1">
    <source>
        <dbReference type="ARBA" id="ARBA00022741"/>
    </source>
</evidence>
<sequence>KELFTTEEDLNPTHHELLDDLNLHAKDHKSSPIFTGEEEVFAFERAVSRLIEMQGQEWISKIILKIRSGDSTMSSRLTLEYV</sequence>
<dbReference type="EMBL" id="CAJVPZ010052247">
    <property type="protein sequence ID" value="CAG8780308.1"/>
    <property type="molecule type" value="Genomic_DNA"/>
</dbReference>
<evidence type="ECO:0000256" key="2">
    <source>
        <dbReference type="ARBA" id="ARBA00022840"/>
    </source>
</evidence>
<feature type="non-terminal residue" evidence="3">
    <location>
        <position position="82"/>
    </location>
</feature>
<dbReference type="PANTHER" id="PTHR12169:SF6">
    <property type="entry name" value="AFG1-LIKE ATPASE"/>
    <property type="match status" value="1"/>
</dbReference>